<dbReference type="PROSITE" id="PS50114">
    <property type="entry name" value="GATA_ZN_FINGER_2"/>
    <property type="match status" value="1"/>
</dbReference>
<dbReference type="SMART" id="SM00401">
    <property type="entry name" value="ZnF_GATA"/>
    <property type="match status" value="1"/>
</dbReference>
<keyword evidence="4" id="KW-0862">Zinc</keyword>
<dbReference type="GO" id="GO:0008270">
    <property type="term" value="F:zinc ion binding"/>
    <property type="evidence" value="ECO:0007669"/>
    <property type="project" value="UniProtKB-KW"/>
</dbReference>
<gene>
    <name evidence="6" type="ORF">MENT_LOCUS44201</name>
</gene>
<dbReference type="SUPFAM" id="SSF57716">
    <property type="entry name" value="Glucocorticoid receptor-like (DNA-binding domain)"/>
    <property type="match status" value="1"/>
</dbReference>
<dbReference type="AlphaFoldDB" id="A0A6V7WWP3"/>
<reference evidence="6 7" key="1">
    <citation type="submission" date="2020-08" db="EMBL/GenBank/DDBJ databases">
        <authorList>
            <person name="Koutsovoulos G."/>
            <person name="Danchin GJ E."/>
        </authorList>
    </citation>
    <scope>NUCLEOTIDE SEQUENCE [LARGE SCALE GENOMIC DNA]</scope>
</reference>
<keyword evidence="3" id="KW-0539">Nucleus</keyword>
<feature type="domain" description="GATA-type" evidence="5">
    <location>
        <begin position="141"/>
        <end position="183"/>
    </location>
</feature>
<dbReference type="GO" id="GO:0043565">
    <property type="term" value="F:sequence-specific DNA binding"/>
    <property type="evidence" value="ECO:0007669"/>
    <property type="project" value="InterPro"/>
</dbReference>
<evidence type="ECO:0000259" key="5">
    <source>
        <dbReference type="PROSITE" id="PS50114"/>
    </source>
</evidence>
<evidence type="ECO:0000313" key="6">
    <source>
        <dbReference type="EMBL" id="CAD2191373.1"/>
    </source>
</evidence>
<keyword evidence="2" id="KW-0804">Transcription</keyword>
<dbReference type="OrthoDB" id="515401at2759"/>
<sequence length="193" mass="22956">MKLLKIYCLNLKNGAVLTPDLSLSEHRFDAKWQLVLRYNDYIDMNNNYYETSILDESLENKNLNSIKEYIENYKGKLLSSYWTEINLIGYKIKLLEKQRVEYSKELKSRIIHIGNKISKIFGSKNPKIYILFLIIIAGTIKGNKVNCFNCGNIQSKRWYSYLKEVYLCFECGLYKQNMGKLRPKELWFKKKFN</sequence>
<organism evidence="6 7">
    <name type="scientific">Meloidogyne enterolobii</name>
    <name type="common">Root-knot nematode worm</name>
    <name type="synonym">Meloidogyne mayaguensis</name>
    <dbReference type="NCBI Taxonomy" id="390850"/>
    <lineage>
        <taxon>Eukaryota</taxon>
        <taxon>Metazoa</taxon>
        <taxon>Ecdysozoa</taxon>
        <taxon>Nematoda</taxon>
        <taxon>Chromadorea</taxon>
        <taxon>Rhabditida</taxon>
        <taxon>Tylenchina</taxon>
        <taxon>Tylenchomorpha</taxon>
        <taxon>Tylenchoidea</taxon>
        <taxon>Meloidogynidae</taxon>
        <taxon>Meloidogyninae</taxon>
        <taxon>Meloidogyne</taxon>
    </lineage>
</organism>
<accession>A0A6V7WWP3</accession>
<dbReference type="GO" id="GO:0006355">
    <property type="term" value="P:regulation of DNA-templated transcription"/>
    <property type="evidence" value="ECO:0007669"/>
    <property type="project" value="InterPro"/>
</dbReference>
<evidence type="ECO:0000256" key="4">
    <source>
        <dbReference type="PROSITE-ProRule" id="PRU00094"/>
    </source>
</evidence>
<protein>
    <recommendedName>
        <fullName evidence="5">GATA-type domain-containing protein</fullName>
    </recommendedName>
</protein>
<keyword evidence="4" id="KW-0863">Zinc-finger</keyword>
<evidence type="ECO:0000256" key="1">
    <source>
        <dbReference type="ARBA" id="ARBA00023015"/>
    </source>
</evidence>
<comment type="caution">
    <text evidence="6">The sequence shown here is derived from an EMBL/GenBank/DDBJ whole genome shotgun (WGS) entry which is preliminary data.</text>
</comment>
<proteinExistence type="predicted"/>
<evidence type="ECO:0000313" key="7">
    <source>
        <dbReference type="Proteomes" id="UP000580250"/>
    </source>
</evidence>
<evidence type="ECO:0000256" key="3">
    <source>
        <dbReference type="ARBA" id="ARBA00023242"/>
    </source>
</evidence>
<evidence type="ECO:0000256" key="2">
    <source>
        <dbReference type="ARBA" id="ARBA00023163"/>
    </source>
</evidence>
<dbReference type="InterPro" id="IPR000679">
    <property type="entry name" value="Znf_GATA"/>
</dbReference>
<dbReference type="Gene3D" id="3.30.50.10">
    <property type="entry name" value="Erythroid Transcription Factor GATA-1, subunit A"/>
    <property type="match status" value="1"/>
</dbReference>
<dbReference type="EMBL" id="CAJEWN010000875">
    <property type="protein sequence ID" value="CAD2191373.1"/>
    <property type="molecule type" value="Genomic_DNA"/>
</dbReference>
<dbReference type="InterPro" id="IPR013088">
    <property type="entry name" value="Znf_NHR/GATA"/>
</dbReference>
<name>A0A6V7WWP3_MELEN</name>
<keyword evidence="4" id="KW-0479">Metal-binding</keyword>
<dbReference type="Proteomes" id="UP000580250">
    <property type="component" value="Unassembled WGS sequence"/>
</dbReference>
<keyword evidence="1" id="KW-0805">Transcription regulation</keyword>